<dbReference type="AlphaFoldDB" id="A0A5P3AJK7"/>
<sequence length="44" mass="4748">MRRKHFSLISLFAVIAVAAWDFTKRIGANFDGVQPVAAGAKAKS</sequence>
<proteinExistence type="predicted"/>
<name>A0A5P3AJK7_9RHOB</name>
<dbReference type="RefSeq" id="WP_268874604.1">
    <property type="nucleotide sequence ID" value="NZ_CP031598.1"/>
</dbReference>
<dbReference type="Proteomes" id="UP000325785">
    <property type="component" value="Chromosome"/>
</dbReference>
<evidence type="ECO:0000313" key="1">
    <source>
        <dbReference type="EMBL" id="QEW28435.1"/>
    </source>
</evidence>
<dbReference type="KEGG" id="rid:RIdsm_04266"/>
<protein>
    <submittedName>
        <fullName evidence="1">Uncharacterized protein</fullName>
    </submittedName>
</protein>
<dbReference type="EMBL" id="CP031598">
    <property type="protein sequence ID" value="QEW28435.1"/>
    <property type="molecule type" value="Genomic_DNA"/>
</dbReference>
<organism evidence="1 2">
    <name type="scientific">Roseovarius indicus</name>
    <dbReference type="NCBI Taxonomy" id="540747"/>
    <lineage>
        <taxon>Bacteria</taxon>
        <taxon>Pseudomonadati</taxon>
        <taxon>Pseudomonadota</taxon>
        <taxon>Alphaproteobacteria</taxon>
        <taxon>Rhodobacterales</taxon>
        <taxon>Roseobacteraceae</taxon>
        <taxon>Roseovarius</taxon>
    </lineage>
</organism>
<reference evidence="1 2" key="1">
    <citation type="submission" date="2018-08" db="EMBL/GenBank/DDBJ databases">
        <title>Genetic Globetrotter - A new plasmid hitch-hiking vast phylogenetic and geographic distances.</title>
        <authorList>
            <person name="Vollmers J."/>
            <person name="Petersen J."/>
        </authorList>
    </citation>
    <scope>NUCLEOTIDE SEQUENCE [LARGE SCALE GENOMIC DNA]</scope>
    <source>
        <strain evidence="1 2">DSM 26383</strain>
    </source>
</reference>
<accession>A0A5P3AJK7</accession>
<evidence type="ECO:0000313" key="2">
    <source>
        <dbReference type="Proteomes" id="UP000325785"/>
    </source>
</evidence>
<gene>
    <name evidence="1" type="ORF">RIdsm_04266</name>
</gene>